<keyword evidence="5" id="KW-1003">Cell membrane</keyword>
<dbReference type="Pfam" id="PF09924">
    <property type="entry name" value="LPG_synthase_C"/>
    <property type="match status" value="1"/>
</dbReference>
<evidence type="ECO:0000256" key="9">
    <source>
        <dbReference type="ARBA" id="ARBA00023098"/>
    </source>
</evidence>
<dbReference type="Pfam" id="PF03706">
    <property type="entry name" value="LPG_synthase_TM"/>
    <property type="match status" value="1"/>
</dbReference>
<dbReference type="InterPro" id="IPR051211">
    <property type="entry name" value="PG_lysyltransferase"/>
</dbReference>
<evidence type="ECO:0000256" key="10">
    <source>
        <dbReference type="ARBA" id="ARBA00023136"/>
    </source>
</evidence>
<dbReference type="EC" id="2.3.2.3" evidence="3 14"/>
<keyword evidence="10 14" id="KW-0472">Membrane</keyword>
<comment type="caution">
    <text evidence="16">The sequence shown here is derived from an EMBL/GenBank/DDBJ whole genome shotgun (WGS) entry which is preliminary data.</text>
</comment>
<evidence type="ECO:0000256" key="14">
    <source>
        <dbReference type="RuleBase" id="RU363042"/>
    </source>
</evidence>
<evidence type="ECO:0000256" key="1">
    <source>
        <dbReference type="ARBA" id="ARBA00004651"/>
    </source>
</evidence>
<comment type="subcellular location">
    <subcellularLocation>
        <location evidence="1 14">Cell membrane</location>
        <topology evidence="1 14">Multi-pass membrane protein</topology>
    </subcellularLocation>
</comment>
<dbReference type="NCBIfam" id="NF033480">
    <property type="entry name" value="bifunc_MprF"/>
    <property type="match status" value="1"/>
</dbReference>
<feature type="transmembrane region" description="Helical" evidence="14">
    <location>
        <begin position="363"/>
        <end position="382"/>
    </location>
</feature>
<accession>A0ABV2PF34</accession>
<feature type="transmembrane region" description="Helical" evidence="14">
    <location>
        <begin position="201"/>
        <end position="224"/>
    </location>
</feature>
<dbReference type="PANTHER" id="PTHR34697:SF2">
    <property type="entry name" value="PHOSPHATIDYLGLYCEROL LYSYLTRANSFERASE"/>
    <property type="match status" value="1"/>
</dbReference>
<comment type="similarity">
    <text evidence="2 14">Belongs to the LPG synthase family.</text>
</comment>
<dbReference type="InterPro" id="IPR016181">
    <property type="entry name" value="Acyl_CoA_acyltransferase"/>
</dbReference>
<feature type="transmembrane region" description="Helical" evidence="14">
    <location>
        <begin position="91"/>
        <end position="110"/>
    </location>
</feature>
<evidence type="ECO:0000256" key="8">
    <source>
        <dbReference type="ARBA" id="ARBA00022989"/>
    </source>
</evidence>
<sequence length="842" mass="96619">MFSFRKEPLLKIVKILFPIVLLTIAMYEIKKTISGVDVNLLRYEVSQLQIWELLLIFIMMICAITPMIFYDVILVKIVGIKIRKRVLVKNSFIVNTFSNLIGFGGLVGIFLRNYFYSKSNEDKEGLLKSIASVTLFYLTGISLLTWMMYMFYWDFPILQEIRWLSIAVIIVSLYFPVFVAVHLVRFKNRNLLSLNAKHSMLLIATSVAEWLAVFLVIWLLTFILGIPIELSALLPIFLIASCAGIVSMIPGGVGSFDLVFLWGTQSLDIADGKVLFLLILYRLGYFVVPFLISSLLFTKEYWERWNRSWDDLPNVIVQKLSHTLLTILVFVSGIVLLLSASVPGVLSRLKIVQEFLSLPIMNVSHQLTVAAGFILLGLCRGIKYKVKRAYQLAIIVLISSAMFSISKSFDYEEAIFLLIVTGLLIASKKQFYRESYVLTWGIVLFDIAAVSFITAMYLFIGYVNLPTAKIHIPTVVHDYLITDYRDLFFSAIIGLLIAVVIFYLGYFIRTPKKMIKLLSIEQEEKIQKHLMTYKGTEFSHLIFLHDKFVHWNKNDTVLFSYQIFADKIVVLGDPVGKETDFSAAIQEFFELADSHGYTPVFYEINNKIFPSLHEHGYSFFKLGEEAFVDLREFTFSGKVMKGYRAIKNKFERENYTVDVLHPPHSLKVMNELQEVSKKWLQGRAEKGYSLGFFDTNYLNMSKIAVLKGTQGVIGFASLMPMYDDGEKISVDLMRYRPGAPSGTMDFLFLSLFEWAKQEGYRVFNLGMSPLSNVGQSRYSFLSEKIAAQIFLHGQHFYHFKGLKNFKLKYADIWQPKYVAYRKKSSLTFTMAQITLLIGSKRK</sequence>
<keyword evidence="16" id="KW-0012">Acyltransferase</keyword>
<dbReference type="SUPFAM" id="SSF55729">
    <property type="entry name" value="Acyl-CoA N-acyltransferases (Nat)"/>
    <property type="match status" value="1"/>
</dbReference>
<keyword evidence="6 14" id="KW-0808">Transferase</keyword>
<name>A0ABV2PF34_9BACI</name>
<proteinExistence type="inferred from homology"/>
<keyword evidence="11 14" id="KW-0046">Antibiotic resistance</keyword>
<evidence type="ECO:0000259" key="15">
    <source>
        <dbReference type="Pfam" id="PF09924"/>
    </source>
</evidence>
<protein>
    <recommendedName>
        <fullName evidence="4 14">Phosphatidylglycerol lysyltransferase</fullName>
        <ecNumber evidence="3 14">2.3.2.3</ecNumber>
    </recommendedName>
    <alternativeName>
        <fullName evidence="12 14">Lysylphosphatidylglycerol synthase</fullName>
    </alternativeName>
</protein>
<feature type="transmembrane region" description="Helical" evidence="14">
    <location>
        <begin position="130"/>
        <end position="151"/>
    </location>
</feature>
<feature type="transmembrane region" description="Helical" evidence="14">
    <location>
        <begin position="163"/>
        <end position="181"/>
    </location>
</feature>
<evidence type="ECO:0000256" key="3">
    <source>
        <dbReference type="ARBA" id="ARBA00012014"/>
    </source>
</evidence>
<keyword evidence="7 14" id="KW-0812">Transmembrane</keyword>
<keyword evidence="8 14" id="KW-1133">Transmembrane helix</keyword>
<evidence type="ECO:0000256" key="6">
    <source>
        <dbReference type="ARBA" id="ARBA00022679"/>
    </source>
</evidence>
<evidence type="ECO:0000256" key="12">
    <source>
        <dbReference type="ARBA" id="ARBA00031899"/>
    </source>
</evidence>
<evidence type="ECO:0000256" key="13">
    <source>
        <dbReference type="ARBA" id="ARBA00047540"/>
    </source>
</evidence>
<evidence type="ECO:0000256" key="5">
    <source>
        <dbReference type="ARBA" id="ARBA00022475"/>
    </source>
</evidence>
<feature type="transmembrane region" description="Helical" evidence="14">
    <location>
        <begin position="49"/>
        <end position="70"/>
    </location>
</feature>
<comment type="function">
    <text evidence="14">Catalyzes the transfer of a lysyl group from L-lysyl-tRNA(Lys) to membrane-bound phosphatidylglycerol (PG), which produces lysylphosphatidylglycerol (LPG), a major component of the bacterial membrane with a positive net charge. LPG synthesis contributes to bacterial virulence as it is involved in the resistance mechanism against cationic antimicrobial peptides (CAMP) produces by the host's immune system (defensins, cathelicidins) and by the competing microorganisms.</text>
</comment>
<keyword evidence="9 14" id="KW-0443">Lipid metabolism</keyword>
<evidence type="ECO:0000256" key="11">
    <source>
        <dbReference type="ARBA" id="ARBA00023251"/>
    </source>
</evidence>
<dbReference type="RefSeq" id="WP_354470840.1">
    <property type="nucleotide sequence ID" value="NZ_JBEPSB010000001.1"/>
</dbReference>
<gene>
    <name evidence="14" type="primary">mprF</name>
    <name evidence="16" type="ORF">ABIA69_000529</name>
</gene>
<dbReference type="EMBL" id="JBEPSB010000001">
    <property type="protein sequence ID" value="MET4559386.1"/>
    <property type="molecule type" value="Genomic_DNA"/>
</dbReference>
<evidence type="ECO:0000313" key="16">
    <source>
        <dbReference type="EMBL" id="MET4559386.1"/>
    </source>
</evidence>
<feature type="transmembrane region" description="Helical" evidence="14">
    <location>
        <begin position="324"/>
        <end position="343"/>
    </location>
</feature>
<dbReference type="Proteomes" id="UP001549363">
    <property type="component" value="Unassembled WGS sequence"/>
</dbReference>
<keyword evidence="17" id="KW-1185">Reference proteome</keyword>
<evidence type="ECO:0000256" key="2">
    <source>
        <dbReference type="ARBA" id="ARBA00008627"/>
    </source>
</evidence>
<feature type="transmembrane region" description="Helical" evidence="14">
    <location>
        <begin position="274"/>
        <end position="297"/>
    </location>
</feature>
<dbReference type="InterPro" id="IPR022791">
    <property type="entry name" value="L-PG_synthase/AglD"/>
</dbReference>
<dbReference type="PANTHER" id="PTHR34697">
    <property type="entry name" value="PHOSPHATIDYLGLYCEROL LYSYLTRANSFERASE"/>
    <property type="match status" value="1"/>
</dbReference>
<evidence type="ECO:0000313" key="17">
    <source>
        <dbReference type="Proteomes" id="UP001549363"/>
    </source>
</evidence>
<dbReference type="GO" id="GO:0050071">
    <property type="term" value="F:phosphatidylglycerol lysyltransferase activity"/>
    <property type="evidence" value="ECO:0007669"/>
    <property type="project" value="UniProtKB-EC"/>
</dbReference>
<feature type="transmembrane region" description="Helical" evidence="14">
    <location>
        <begin position="236"/>
        <end position="262"/>
    </location>
</feature>
<feature type="transmembrane region" description="Helical" evidence="14">
    <location>
        <begin position="487"/>
        <end position="508"/>
    </location>
</feature>
<comment type="catalytic activity">
    <reaction evidence="13 14">
        <text>L-lysyl-tRNA(Lys) + a 1,2-diacyl-sn-glycero-3-phospho-(1'-sn-glycerol) = a 1,2-diacyl-sn-glycero-3-phospho-1'-(3'-O-L-lysyl)-sn-glycerol + tRNA(Lys)</text>
        <dbReference type="Rhea" id="RHEA:10668"/>
        <dbReference type="Rhea" id="RHEA-COMP:9696"/>
        <dbReference type="Rhea" id="RHEA-COMP:9697"/>
        <dbReference type="ChEBI" id="CHEBI:64716"/>
        <dbReference type="ChEBI" id="CHEBI:75792"/>
        <dbReference type="ChEBI" id="CHEBI:78442"/>
        <dbReference type="ChEBI" id="CHEBI:78529"/>
        <dbReference type="EC" id="2.3.2.3"/>
    </reaction>
</comment>
<reference evidence="16 17" key="1">
    <citation type="submission" date="2024-06" db="EMBL/GenBank/DDBJ databases">
        <title>Sorghum-associated microbial communities from plants grown in Nebraska, USA.</title>
        <authorList>
            <person name="Schachtman D."/>
        </authorList>
    </citation>
    <scope>NUCLEOTIDE SEQUENCE [LARGE SCALE GENOMIC DNA]</scope>
    <source>
        <strain evidence="16 17">736</strain>
    </source>
</reference>
<evidence type="ECO:0000256" key="7">
    <source>
        <dbReference type="ARBA" id="ARBA00022692"/>
    </source>
</evidence>
<organism evidence="16 17">
    <name type="scientific">Lysinibacillus parviboronicapiens</name>
    <dbReference type="NCBI Taxonomy" id="436516"/>
    <lineage>
        <taxon>Bacteria</taxon>
        <taxon>Bacillati</taxon>
        <taxon>Bacillota</taxon>
        <taxon>Bacilli</taxon>
        <taxon>Bacillales</taxon>
        <taxon>Bacillaceae</taxon>
        <taxon>Lysinibacillus</taxon>
    </lineage>
</organism>
<feature type="transmembrane region" description="Helical" evidence="14">
    <location>
        <begin position="12"/>
        <end position="29"/>
    </location>
</feature>
<evidence type="ECO:0000256" key="4">
    <source>
        <dbReference type="ARBA" id="ARBA00021546"/>
    </source>
</evidence>
<dbReference type="InterPro" id="IPR024320">
    <property type="entry name" value="LPG_synthase_C"/>
</dbReference>
<feature type="transmembrane region" description="Helical" evidence="14">
    <location>
        <begin position="438"/>
        <end position="460"/>
    </location>
</feature>
<feature type="domain" description="Phosphatidylglycerol lysyltransferase C-terminal" evidence="15">
    <location>
        <begin position="534"/>
        <end position="820"/>
    </location>
</feature>